<dbReference type="GO" id="GO:0005737">
    <property type="term" value="C:cytoplasm"/>
    <property type="evidence" value="ECO:0007669"/>
    <property type="project" value="UniProtKB-SubCell"/>
</dbReference>
<dbReference type="PROSITE" id="PS50151">
    <property type="entry name" value="UVR"/>
    <property type="match status" value="1"/>
</dbReference>
<evidence type="ECO:0000256" key="2">
    <source>
        <dbReference type="ARBA" id="ARBA00022763"/>
    </source>
</evidence>
<dbReference type="FunFam" id="3.40.1440.10:FF:000001">
    <property type="entry name" value="UvrABC system protein C"/>
    <property type="match status" value="1"/>
</dbReference>
<dbReference type="PANTHER" id="PTHR30562">
    <property type="entry name" value="UVRC/OXIDOREDUCTASE"/>
    <property type="match status" value="1"/>
</dbReference>
<evidence type="ECO:0000256" key="1">
    <source>
        <dbReference type="ARBA" id="ARBA00022490"/>
    </source>
</evidence>
<keyword evidence="4 6" id="KW-0267">Excision nuclease</keyword>
<evidence type="ECO:0000313" key="11">
    <source>
        <dbReference type="Proteomes" id="UP001172756"/>
    </source>
</evidence>
<organism evidence="10 11">
    <name type="scientific">Demequina lignilytica</name>
    <dbReference type="NCBI Taxonomy" id="3051663"/>
    <lineage>
        <taxon>Bacteria</taxon>
        <taxon>Bacillati</taxon>
        <taxon>Actinomycetota</taxon>
        <taxon>Actinomycetes</taxon>
        <taxon>Micrococcales</taxon>
        <taxon>Demequinaceae</taxon>
        <taxon>Demequina</taxon>
    </lineage>
</organism>
<dbReference type="SMART" id="SM00465">
    <property type="entry name" value="GIYc"/>
    <property type="match status" value="1"/>
</dbReference>
<dbReference type="InterPro" id="IPR050066">
    <property type="entry name" value="UvrABC_protein_C"/>
</dbReference>
<evidence type="ECO:0000256" key="6">
    <source>
        <dbReference type="HAMAP-Rule" id="MF_00203"/>
    </source>
</evidence>
<dbReference type="Gene3D" id="3.30.420.340">
    <property type="entry name" value="UvrC, RNAse H endonuclease domain"/>
    <property type="match status" value="1"/>
</dbReference>
<keyword evidence="10" id="KW-0378">Hydrolase</keyword>
<dbReference type="SUPFAM" id="SSF46600">
    <property type="entry name" value="C-terminal UvrC-binding domain of UvrB"/>
    <property type="match status" value="1"/>
</dbReference>
<dbReference type="PANTHER" id="PTHR30562:SF1">
    <property type="entry name" value="UVRABC SYSTEM PROTEIN C"/>
    <property type="match status" value="1"/>
</dbReference>
<dbReference type="Pfam" id="PF22920">
    <property type="entry name" value="UvrC_RNaseH"/>
    <property type="match status" value="1"/>
</dbReference>
<dbReference type="GO" id="GO:0003677">
    <property type="term" value="F:DNA binding"/>
    <property type="evidence" value="ECO:0007669"/>
    <property type="project" value="UniProtKB-UniRule"/>
</dbReference>
<dbReference type="InterPro" id="IPR003583">
    <property type="entry name" value="Hlx-hairpin-Hlx_DNA-bd_motif"/>
</dbReference>
<comment type="similarity">
    <text evidence="6">Belongs to the UvrC family.</text>
</comment>
<dbReference type="InterPro" id="IPR036876">
    <property type="entry name" value="UVR_dom_sf"/>
</dbReference>
<dbReference type="NCBIfam" id="NF001824">
    <property type="entry name" value="PRK00558.1-5"/>
    <property type="match status" value="1"/>
</dbReference>
<evidence type="ECO:0000259" key="9">
    <source>
        <dbReference type="PROSITE" id="PS50165"/>
    </source>
</evidence>
<dbReference type="InterPro" id="IPR010994">
    <property type="entry name" value="RuvA_2-like"/>
</dbReference>
<accession>A0AB35ML49</accession>
<dbReference type="CDD" id="cd10434">
    <property type="entry name" value="GIY-YIG_UvrC_Cho"/>
    <property type="match status" value="1"/>
</dbReference>
<dbReference type="PROSITE" id="PS50164">
    <property type="entry name" value="GIY_YIG"/>
    <property type="match status" value="1"/>
</dbReference>
<evidence type="ECO:0000259" key="7">
    <source>
        <dbReference type="PROSITE" id="PS50151"/>
    </source>
</evidence>
<dbReference type="InterPro" id="IPR001943">
    <property type="entry name" value="UVR_dom"/>
</dbReference>
<dbReference type="Gene3D" id="4.10.860.10">
    <property type="entry name" value="UVR domain"/>
    <property type="match status" value="1"/>
</dbReference>
<keyword evidence="2 6" id="KW-0227">DNA damage</keyword>
<keyword evidence="3 6" id="KW-0228">DNA excision</keyword>
<dbReference type="RefSeq" id="WP_301161062.1">
    <property type="nucleotide sequence ID" value="NZ_JAUHQB010000014.1"/>
</dbReference>
<name>A0AB35ML49_9MICO</name>
<dbReference type="Pfam" id="PF14520">
    <property type="entry name" value="HHH_5"/>
    <property type="match status" value="1"/>
</dbReference>
<dbReference type="GO" id="GO:0009381">
    <property type="term" value="F:excinuclease ABC activity"/>
    <property type="evidence" value="ECO:0007669"/>
    <property type="project" value="UniProtKB-UniRule"/>
</dbReference>
<proteinExistence type="inferred from homology"/>
<dbReference type="Pfam" id="PF08459">
    <property type="entry name" value="UvrC_RNaseH_dom"/>
    <property type="match status" value="1"/>
</dbReference>
<dbReference type="GO" id="GO:0009432">
    <property type="term" value="P:SOS response"/>
    <property type="evidence" value="ECO:0007669"/>
    <property type="project" value="UniProtKB-UniRule"/>
</dbReference>
<evidence type="ECO:0000256" key="5">
    <source>
        <dbReference type="ARBA" id="ARBA00023204"/>
    </source>
</evidence>
<dbReference type="InterPro" id="IPR035901">
    <property type="entry name" value="GIY-YIG_endonuc_sf"/>
</dbReference>
<dbReference type="SUPFAM" id="SSF82771">
    <property type="entry name" value="GIY-YIG endonuclease"/>
    <property type="match status" value="1"/>
</dbReference>
<dbReference type="SUPFAM" id="SSF47781">
    <property type="entry name" value="RuvA domain 2-like"/>
    <property type="match status" value="1"/>
</dbReference>
<dbReference type="EMBL" id="JAUHQB010000014">
    <property type="protein sequence ID" value="MDN4484521.1"/>
    <property type="molecule type" value="Genomic_DNA"/>
</dbReference>
<dbReference type="Pfam" id="PF02151">
    <property type="entry name" value="UVR"/>
    <property type="match status" value="1"/>
</dbReference>
<keyword evidence="6" id="KW-0742">SOS response</keyword>
<feature type="domain" description="UvrC family homology region profile" evidence="9">
    <location>
        <begin position="259"/>
        <end position="499"/>
    </location>
</feature>
<evidence type="ECO:0000256" key="3">
    <source>
        <dbReference type="ARBA" id="ARBA00022769"/>
    </source>
</evidence>
<protein>
    <recommendedName>
        <fullName evidence="6">UvrABC system protein C</fullName>
        <shortName evidence="6">Protein UvrC</shortName>
    </recommendedName>
    <alternativeName>
        <fullName evidence="6">Excinuclease ABC subunit C</fullName>
    </alternativeName>
</protein>
<dbReference type="GO" id="GO:0006289">
    <property type="term" value="P:nucleotide-excision repair"/>
    <property type="evidence" value="ECO:0007669"/>
    <property type="project" value="UniProtKB-UniRule"/>
</dbReference>
<dbReference type="InterPro" id="IPR038476">
    <property type="entry name" value="UvrC_RNase_H_dom_sf"/>
</dbReference>
<keyword evidence="5 6" id="KW-0234">DNA repair</keyword>
<comment type="subunit">
    <text evidence="6">Interacts with UvrB in an incision complex.</text>
</comment>
<dbReference type="SMART" id="SM00278">
    <property type="entry name" value="HhH1"/>
    <property type="match status" value="2"/>
</dbReference>
<dbReference type="Pfam" id="PF01541">
    <property type="entry name" value="GIY-YIG"/>
    <property type="match status" value="1"/>
</dbReference>
<sequence length="627" mass="69310">MTDPASYRPAPGSIPAKPGVYRFRDPHGRVVYVGKAKSLRARLANYFQDPAQLHPRTRQMVTTASSVDWTVVRSEVEALILEHTWIKQYDPRFNVVFKDDKSYPYLAVTMNEQYPRMQVMRGDRRKGVRYFGPYAKAWAIRETVDTLLTALPMRTCAPGVFRKAERQGRPCLLGYIDKCAAPCVGRVSEEEHRELAERVCQVLAGDAKSIVRDLTRSMQAAAEREDFEAAARARDRLRALDNVMARNAIVLAAGVDADVFSLADDELEAAAHVFHVRDGRIAGERGWVVDKPEPLDPAGMVGQLVQEAYGAAEREEIPTEVLVPFLPDDAPALTEWLSGVRGAKVSMRVPSRGKKAELAQTGAGNATQVLEQHRLKRASDLTTRSAALQELQDALALDQAPLRIECYDISHTQGTNQVGSMVVFEDAIARKAEYRQFSIADAVDDTAAMHEVLSRRFRRYLEESQLPPEERESARFAYPPQLVVVDGGLPQVNAARRTLDEVGVPEIAVVGLAKRLEEVWVPGDDFPVILPRGSEALYLLQRVRDEAHRFAIKNHRAKRTKAMKVSQLDQVAGVGPTRAKALITHFGSLARLKEASIEQIALVPGVGDGTARTVYAALHGEGGMLGA</sequence>
<comment type="caution">
    <text evidence="10">The sequence shown here is derived from an EMBL/GenBank/DDBJ whole genome shotgun (WGS) entry which is preliminary data.</text>
</comment>
<dbReference type="Gene3D" id="1.10.150.20">
    <property type="entry name" value="5' to 3' exonuclease, C-terminal subdomain"/>
    <property type="match status" value="1"/>
</dbReference>
<comment type="function">
    <text evidence="6">The UvrABC repair system catalyzes the recognition and processing of DNA lesions. UvrC both incises the 5' and 3' sides of the lesion. The N-terminal half is responsible for the 3' incision and the C-terminal half is responsible for the 5' incision.</text>
</comment>
<evidence type="ECO:0000313" key="10">
    <source>
        <dbReference type="EMBL" id="MDN4484521.1"/>
    </source>
</evidence>
<dbReference type="InterPro" id="IPR000305">
    <property type="entry name" value="GIY-YIG_endonuc"/>
</dbReference>
<reference evidence="10 11" key="1">
    <citation type="submission" date="2023-06" db="EMBL/GenBank/DDBJ databases">
        <title>SYSU T0a273.</title>
        <authorList>
            <person name="Gao L."/>
            <person name="Fang B.-Z."/>
            <person name="Li W.-J."/>
        </authorList>
    </citation>
    <scope>NUCLEOTIDE SEQUENCE [LARGE SCALE GENOMIC DNA]</scope>
    <source>
        <strain evidence="10 11">SYSU T0a273</strain>
    </source>
</reference>
<feature type="domain" description="GIY-YIG" evidence="8">
    <location>
        <begin position="16"/>
        <end position="95"/>
    </location>
</feature>
<evidence type="ECO:0000256" key="4">
    <source>
        <dbReference type="ARBA" id="ARBA00022881"/>
    </source>
</evidence>
<dbReference type="AlphaFoldDB" id="A0AB35ML49"/>
<dbReference type="GO" id="GO:0009380">
    <property type="term" value="C:excinuclease repair complex"/>
    <property type="evidence" value="ECO:0007669"/>
    <property type="project" value="InterPro"/>
</dbReference>
<keyword evidence="1 6" id="KW-0963">Cytoplasm</keyword>
<comment type="subcellular location">
    <subcellularLocation>
        <location evidence="6">Cytoplasm</location>
    </subcellularLocation>
</comment>
<dbReference type="PROSITE" id="PS50165">
    <property type="entry name" value="UVRC"/>
    <property type="match status" value="1"/>
</dbReference>
<gene>
    <name evidence="6 10" type="primary">uvrC</name>
    <name evidence="10" type="ORF">QQ002_13315</name>
</gene>
<dbReference type="NCBIfam" id="TIGR00194">
    <property type="entry name" value="uvrC"/>
    <property type="match status" value="1"/>
</dbReference>
<dbReference type="InterPro" id="IPR047296">
    <property type="entry name" value="GIY-YIG_UvrC_Cho"/>
</dbReference>
<dbReference type="Proteomes" id="UP001172756">
    <property type="component" value="Unassembled WGS sequence"/>
</dbReference>
<evidence type="ECO:0000259" key="8">
    <source>
        <dbReference type="PROSITE" id="PS50164"/>
    </source>
</evidence>
<dbReference type="InterPro" id="IPR001162">
    <property type="entry name" value="UvrC_RNase_H_dom"/>
</dbReference>
<feature type="domain" description="UVR" evidence="7">
    <location>
        <begin position="208"/>
        <end position="243"/>
    </location>
</feature>
<dbReference type="InterPro" id="IPR004791">
    <property type="entry name" value="UvrC"/>
</dbReference>
<dbReference type="Gene3D" id="3.40.1440.10">
    <property type="entry name" value="GIY-YIG endonuclease"/>
    <property type="match status" value="1"/>
</dbReference>
<dbReference type="HAMAP" id="MF_00203">
    <property type="entry name" value="UvrC"/>
    <property type="match status" value="1"/>
</dbReference>